<feature type="compositionally biased region" description="Low complexity" evidence="1">
    <location>
        <begin position="122"/>
        <end position="135"/>
    </location>
</feature>
<evidence type="ECO:0000256" key="1">
    <source>
        <dbReference type="SAM" id="MobiDB-lite"/>
    </source>
</evidence>
<feature type="compositionally biased region" description="Pro residues" evidence="1">
    <location>
        <begin position="263"/>
        <end position="284"/>
    </location>
</feature>
<dbReference type="STRING" id="1314773.A0A3N2PWD8"/>
<feature type="compositionally biased region" description="Basic and acidic residues" evidence="1">
    <location>
        <begin position="192"/>
        <end position="208"/>
    </location>
</feature>
<dbReference type="Proteomes" id="UP000272025">
    <property type="component" value="Unassembled WGS sequence"/>
</dbReference>
<dbReference type="EMBL" id="ML119055">
    <property type="protein sequence ID" value="ROT38807.1"/>
    <property type="molecule type" value="Genomic_DNA"/>
</dbReference>
<feature type="compositionally biased region" description="Basic and acidic residues" evidence="1">
    <location>
        <begin position="70"/>
        <end position="80"/>
    </location>
</feature>
<dbReference type="AlphaFoldDB" id="A0A3N2PWD8"/>
<sequence length="798" mass="86610">NASKKSDGALSVSRPSPQPGGTGISDLLEPAVDGPPSPERIRALNKQMKRASLWDSQGSPLTRSPAPDRPSWEHSHEHNTLSRHSSGRSTSSSMPSRERPESVQLFGKTIFNRGTRLKRESSANSSSGSSLYSTDRSIDGTAPPAKEYVPGLFGRKKVQQKGDASLDRLPSDNGNKKLQISGPFNFHHVTQPRRDRVPHPERGHRAEPASDWPAIRGAQSPTGASTRGIETGDAFHHSNLSSEDFAFQQDAAFVDSSTSAPHRTPPSPVDPAPPVSRAPIPPPRLSSRASLRYDGVEPLDRTPPGRPQTSGGFYPPESFGPPSSGMDTYPDLHDDVDQFQGYGISPSPHFSHALTTPDDAAWPLKTNTAFAYETPLPNVPEEDENHGAGRRSQMSLASNNSSLRGSHSVPMLRQVAQLQSNGPQRPPSGASDTLGPLERTVAHSGASNPRGRNTDAGISVYRESWEDDIDYCYEHEAEADFEYAWDRPSLEINRETDFIPSTNKEDRAGKEGKDDKEDDWGADAATSPQGPRGGEPQSFGLKPVPARHLNISVLGPVEDSVADVVSVTKPTATQDFKESHGFTLSPSLLIPGDYQEQMVMPELKVDKLPDESIARIENDFPYVGEPPITLSTSGLYINERHSTSTTGSNSTGRTSASEERHVSAHSDSTAFTRYTASTIFESWNPKALDAPEPVPSVQLESFSDLPSPKRAKAPTSPKSETEYATTQLFPGDERDEDEYSDVRGVHGGLHGSVLDNDQLPTIKEAFKQPSRQKGHTNNPSVSGRGYALFPPAYIGNRI</sequence>
<proteinExistence type="predicted"/>
<dbReference type="RefSeq" id="XP_028466613.1">
    <property type="nucleotide sequence ID" value="XM_028607423.1"/>
</dbReference>
<evidence type="ECO:0000313" key="2">
    <source>
        <dbReference type="EMBL" id="ROT38807.1"/>
    </source>
</evidence>
<feature type="region of interest" description="Disordered" evidence="1">
    <location>
        <begin position="1"/>
        <end position="456"/>
    </location>
</feature>
<name>A0A3N2PWD8_SODAK</name>
<feature type="non-terminal residue" evidence="2">
    <location>
        <position position="798"/>
    </location>
</feature>
<protein>
    <submittedName>
        <fullName evidence="2">Uncharacterized protein</fullName>
    </submittedName>
</protein>
<dbReference type="GeneID" id="39575901"/>
<dbReference type="OrthoDB" id="5237293at2759"/>
<feature type="compositionally biased region" description="Polar residues" evidence="1">
    <location>
        <begin position="392"/>
        <end position="405"/>
    </location>
</feature>
<gene>
    <name evidence="2" type="ORF">SODALDRAFT_252097</name>
</gene>
<feature type="region of interest" description="Disordered" evidence="1">
    <location>
        <begin position="698"/>
        <end position="786"/>
    </location>
</feature>
<feature type="non-terminal residue" evidence="2">
    <location>
        <position position="1"/>
    </location>
</feature>
<keyword evidence="3" id="KW-1185">Reference proteome</keyword>
<feature type="region of interest" description="Disordered" evidence="1">
    <location>
        <begin position="496"/>
        <end position="542"/>
    </location>
</feature>
<reference evidence="2 3" key="1">
    <citation type="journal article" date="2018" name="Mol. Ecol.">
        <title>The obligate alkalophilic soda-lake fungus Sodiomyces alkalinus has shifted to a protein diet.</title>
        <authorList>
            <person name="Grum-Grzhimaylo A.A."/>
            <person name="Falkoski D.L."/>
            <person name="van den Heuvel J."/>
            <person name="Valero-Jimenez C.A."/>
            <person name="Min B."/>
            <person name="Choi I.G."/>
            <person name="Lipzen A."/>
            <person name="Daum C.G."/>
            <person name="Aanen D.K."/>
            <person name="Tsang A."/>
            <person name="Henrissat B."/>
            <person name="Bilanenko E.N."/>
            <person name="de Vries R.P."/>
            <person name="van Kan J.A.L."/>
            <person name="Grigoriev I.V."/>
            <person name="Debets A.J.M."/>
        </authorList>
    </citation>
    <scope>NUCLEOTIDE SEQUENCE [LARGE SCALE GENOMIC DNA]</scope>
    <source>
        <strain evidence="2 3">F11</strain>
    </source>
</reference>
<organism evidence="2 3">
    <name type="scientific">Sodiomyces alkalinus (strain CBS 110278 / VKM F-3762 / F11)</name>
    <name type="common">Alkaliphilic filamentous fungus</name>
    <dbReference type="NCBI Taxonomy" id="1314773"/>
    <lineage>
        <taxon>Eukaryota</taxon>
        <taxon>Fungi</taxon>
        <taxon>Dikarya</taxon>
        <taxon>Ascomycota</taxon>
        <taxon>Pezizomycotina</taxon>
        <taxon>Sordariomycetes</taxon>
        <taxon>Hypocreomycetidae</taxon>
        <taxon>Glomerellales</taxon>
        <taxon>Plectosphaerellaceae</taxon>
        <taxon>Sodiomyces</taxon>
    </lineage>
</organism>
<feature type="compositionally biased region" description="Polar residues" evidence="1">
    <location>
        <begin position="769"/>
        <end position="781"/>
    </location>
</feature>
<evidence type="ECO:0000313" key="3">
    <source>
        <dbReference type="Proteomes" id="UP000272025"/>
    </source>
</evidence>
<feature type="compositionally biased region" description="Low complexity" evidence="1">
    <location>
        <begin position="82"/>
        <end position="95"/>
    </location>
</feature>
<feature type="compositionally biased region" description="Polar residues" evidence="1">
    <location>
        <begin position="716"/>
        <end position="728"/>
    </location>
</feature>
<accession>A0A3N2PWD8</accession>
<feature type="region of interest" description="Disordered" evidence="1">
    <location>
        <begin position="640"/>
        <end position="668"/>
    </location>
</feature>
<feature type="compositionally biased region" description="Low complexity" evidence="1">
    <location>
        <begin position="643"/>
        <end position="655"/>
    </location>
</feature>
<feature type="compositionally biased region" description="Basic and acidic residues" evidence="1">
    <location>
        <begin position="496"/>
        <end position="515"/>
    </location>
</feature>